<keyword evidence="5" id="KW-1185">Reference proteome</keyword>
<gene>
    <name evidence="4" type="ORF">GETHPA_14290</name>
</gene>
<dbReference type="Gene3D" id="3.40.50.2300">
    <property type="match status" value="1"/>
</dbReference>
<dbReference type="PANTHER" id="PTHR44591:SF3">
    <property type="entry name" value="RESPONSE REGULATORY DOMAIN-CONTAINING PROTEIN"/>
    <property type="match status" value="1"/>
</dbReference>
<protein>
    <submittedName>
        <fullName evidence="4">Response regulator</fullName>
    </submittedName>
</protein>
<evidence type="ECO:0000256" key="1">
    <source>
        <dbReference type="ARBA" id="ARBA00022553"/>
    </source>
</evidence>
<dbReference type="SUPFAM" id="SSF52172">
    <property type="entry name" value="CheY-like"/>
    <property type="match status" value="1"/>
</dbReference>
<dbReference type="PROSITE" id="PS50110">
    <property type="entry name" value="RESPONSE_REGULATORY"/>
    <property type="match status" value="1"/>
</dbReference>
<dbReference type="InterPro" id="IPR011006">
    <property type="entry name" value="CheY-like_superfamily"/>
</dbReference>
<feature type="modified residue" description="4-aspartylphosphate" evidence="2">
    <location>
        <position position="59"/>
    </location>
</feature>
<proteinExistence type="predicted"/>
<evidence type="ECO:0000313" key="4">
    <source>
        <dbReference type="EMBL" id="GLH69896.1"/>
    </source>
</evidence>
<dbReference type="InterPro" id="IPR050595">
    <property type="entry name" value="Bact_response_regulator"/>
</dbReference>
<name>A0ABQ5Q6F4_9BACT</name>
<dbReference type="SMART" id="SM00448">
    <property type="entry name" value="REC"/>
    <property type="match status" value="1"/>
</dbReference>
<dbReference type="EMBL" id="BSDD01000002">
    <property type="protein sequence ID" value="GLH69896.1"/>
    <property type="molecule type" value="Genomic_DNA"/>
</dbReference>
<accession>A0ABQ5Q6F4</accession>
<evidence type="ECO:0000256" key="2">
    <source>
        <dbReference type="PROSITE-ProRule" id="PRU00169"/>
    </source>
</evidence>
<evidence type="ECO:0000259" key="3">
    <source>
        <dbReference type="PROSITE" id="PS50110"/>
    </source>
</evidence>
<dbReference type="InterPro" id="IPR001789">
    <property type="entry name" value="Sig_transdc_resp-reg_receiver"/>
</dbReference>
<dbReference type="Proteomes" id="UP001165089">
    <property type="component" value="Unassembled WGS sequence"/>
</dbReference>
<sequence length="129" mass="13618">MSPIAPLARILVVDDEPDIRNLLRLCLVEVGGYGVDLCTSGPEALARLETDRPDLILMDVMMPGLDGPATLAALRDRGLGTPVIFLTAKVQAPEVAALKAQGALGVIGKPFDPMTLAGEVRALWEAHHG</sequence>
<dbReference type="PANTHER" id="PTHR44591">
    <property type="entry name" value="STRESS RESPONSE REGULATOR PROTEIN 1"/>
    <property type="match status" value="1"/>
</dbReference>
<keyword evidence="1 2" id="KW-0597">Phosphoprotein</keyword>
<comment type="caution">
    <text evidence="4">The sequence shown here is derived from an EMBL/GenBank/DDBJ whole genome shotgun (WGS) entry which is preliminary data.</text>
</comment>
<reference evidence="4 5" key="1">
    <citation type="journal article" date="2023" name="Antonie Van Leeuwenhoek">
        <title>Mesoterricola silvestris gen. nov., sp. nov., Mesoterricola sediminis sp. nov., Geothrix oryzae sp. nov., Geothrix edaphica sp. nov., Geothrix rubra sp. nov., and Geothrix limicola sp. nov., six novel members of Acidobacteriota isolated from soils.</title>
        <authorList>
            <person name="Itoh H."/>
            <person name="Sugisawa Y."/>
            <person name="Mise K."/>
            <person name="Xu Z."/>
            <person name="Kuniyasu M."/>
            <person name="Ushijima N."/>
            <person name="Kawano K."/>
            <person name="Kobayashi E."/>
            <person name="Shiratori Y."/>
            <person name="Masuda Y."/>
            <person name="Senoo K."/>
        </authorList>
    </citation>
    <scope>NUCLEOTIDE SEQUENCE [LARGE SCALE GENOMIC DNA]</scope>
    <source>
        <strain evidence="4 5">Red803</strain>
    </source>
</reference>
<feature type="domain" description="Response regulatory" evidence="3">
    <location>
        <begin position="9"/>
        <end position="124"/>
    </location>
</feature>
<dbReference type="RefSeq" id="WP_285724067.1">
    <property type="nucleotide sequence ID" value="NZ_BSDD01000002.1"/>
</dbReference>
<evidence type="ECO:0000313" key="5">
    <source>
        <dbReference type="Proteomes" id="UP001165089"/>
    </source>
</evidence>
<organism evidence="4 5">
    <name type="scientific">Geothrix rubra</name>
    <dbReference type="NCBI Taxonomy" id="2927977"/>
    <lineage>
        <taxon>Bacteria</taxon>
        <taxon>Pseudomonadati</taxon>
        <taxon>Acidobacteriota</taxon>
        <taxon>Holophagae</taxon>
        <taxon>Holophagales</taxon>
        <taxon>Holophagaceae</taxon>
        <taxon>Geothrix</taxon>
    </lineage>
</organism>
<dbReference type="Pfam" id="PF00072">
    <property type="entry name" value="Response_reg"/>
    <property type="match status" value="1"/>
</dbReference>